<dbReference type="Gene3D" id="3.40.190.10">
    <property type="entry name" value="Periplasmic binding protein-like II"/>
    <property type="match status" value="1"/>
</dbReference>
<accession>A0A7C9VGH1</accession>
<dbReference type="PANTHER" id="PTHR43649:SF12">
    <property type="entry name" value="DIACETYLCHITOBIOSE BINDING PROTEIN DASA"/>
    <property type="match status" value="1"/>
</dbReference>
<dbReference type="PANTHER" id="PTHR43649">
    <property type="entry name" value="ARABINOSE-BINDING PROTEIN-RELATED"/>
    <property type="match status" value="1"/>
</dbReference>
<sequence>MTNKDTTNTRPLIDRRGFLGGATAVGIGAQSLFTAGGASAQSSKTGTIRVWGEPGPYGGAGVAAMNEWAQKNAPGLKFEIETIPWDGVYVKLMTDLAARRPPSLISVESPIAMQLMAEGLLLPVDDMVDKIGRDRLVDGVKWDFWGNWKGKQYVIPAHHQPHLLLVRTDIVNELGLKDPDTWDW</sequence>
<evidence type="ECO:0000256" key="1">
    <source>
        <dbReference type="ARBA" id="ARBA00004418"/>
    </source>
</evidence>
<proteinExistence type="inferred from homology"/>
<protein>
    <submittedName>
        <fullName evidence="4">Extracellular solute-binding protein</fullName>
    </submittedName>
</protein>
<name>A0A7C9VGH1_9BRAD</name>
<keyword evidence="3" id="KW-0574">Periplasm</keyword>
<dbReference type="InterPro" id="IPR006311">
    <property type="entry name" value="TAT_signal"/>
</dbReference>
<dbReference type="InterPro" id="IPR050490">
    <property type="entry name" value="Bact_solute-bd_prot1"/>
</dbReference>
<evidence type="ECO:0000313" key="4">
    <source>
        <dbReference type="EMBL" id="NGX97247.1"/>
    </source>
</evidence>
<evidence type="ECO:0000313" key="5">
    <source>
        <dbReference type="Proteomes" id="UP000480266"/>
    </source>
</evidence>
<organism evidence="4 5">
    <name type="scientific">Candidatus Afipia apatlaquensis</name>
    <dbReference type="NCBI Taxonomy" id="2712852"/>
    <lineage>
        <taxon>Bacteria</taxon>
        <taxon>Pseudomonadati</taxon>
        <taxon>Pseudomonadota</taxon>
        <taxon>Alphaproteobacteria</taxon>
        <taxon>Hyphomicrobiales</taxon>
        <taxon>Nitrobacteraceae</taxon>
        <taxon>Afipia</taxon>
    </lineage>
</organism>
<dbReference type="SUPFAM" id="SSF53850">
    <property type="entry name" value="Periplasmic binding protein-like II"/>
    <property type="match status" value="1"/>
</dbReference>
<keyword evidence="5" id="KW-1185">Reference proteome</keyword>
<reference evidence="4" key="1">
    <citation type="submission" date="2020-02" db="EMBL/GenBank/DDBJ databases">
        <title>Draft genome sequence of Candidatus Afipia apatlaquensis IBT-C3, a potential strain for decolorization of textile dyes.</title>
        <authorList>
            <person name="Sanchez-Reyes A."/>
            <person name="Breton-Deval L."/>
            <person name="Mangelson H."/>
            <person name="Sanchez-Flores A."/>
        </authorList>
    </citation>
    <scope>NUCLEOTIDE SEQUENCE [LARGE SCALE GENOMIC DNA]</scope>
    <source>
        <strain evidence="4">IBT-C3</strain>
    </source>
</reference>
<gene>
    <name evidence="4" type="ORF">G4V63_19165</name>
</gene>
<dbReference type="EMBL" id="JAAMRR010000973">
    <property type="protein sequence ID" value="NGX97247.1"/>
    <property type="molecule type" value="Genomic_DNA"/>
</dbReference>
<dbReference type="InterPro" id="IPR006059">
    <property type="entry name" value="SBP"/>
</dbReference>
<dbReference type="Pfam" id="PF01547">
    <property type="entry name" value="SBP_bac_1"/>
    <property type="match status" value="1"/>
</dbReference>
<dbReference type="Proteomes" id="UP000480266">
    <property type="component" value="Unassembled WGS sequence"/>
</dbReference>
<evidence type="ECO:0000256" key="2">
    <source>
        <dbReference type="ARBA" id="ARBA00008520"/>
    </source>
</evidence>
<feature type="non-terminal residue" evidence="4">
    <location>
        <position position="184"/>
    </location>
</feature>
<dbReference type="PROSITE" id="PS51318">
    <property type="entry name" value="TAT"/>
    <property type="match status" value="1"/>
</dbReference>
<dbReference type="GO" id="GO:0042597">
    <property type="term" value="C:periplasmic space"/>
    <property type="evidence" value="ECO:0007669"/>
    <property type="project" value="UniProtKB-SubCell"/>
</dbReference>
<dbReference type="AlphaFoldDB" id="A0A7C9VGH1"/>
<comment type="caution">
    <text evidence="4">The sequence shown here is derived from an EMBL/GenBank/DDBJ whole genome shotgun (WGS) entry which is preliminary data.</text>
</comment>
<evidence type="ECO:0000256" key="3">
    <source>
        <dbReference type="ARBA" id="ARBA00022764"/>
    </source>
</evidence>
<comment type="subcellular location">
    <subcellularLocation>
        <location evidence="1">Periplasm</location>
    </subcellularLocation>
</comment>
<comment type="similarity">
    <text evidence="2">Belongs to the bacterial solute-binding protein 1 family.</text>
</comment>